<gene>
    <name evidence="2" type="ORF">C8N24_1637</name>
</gene>
<evidence type="ECO:0000259" key="1">
    <source>
        <dbReference type="Pfam" id="PF04248"/>
    </source>
</evidence>
<dbReference type="InterPro" id="IPR007361">
    <property type="entry name" value="DUF427"/>
</dbReference>
<accession>A0A660LBN2</accession>
<evidence type="ECO:0000313" key="2">
    <source>
        <dbReference type="EMBL" id="RKQ91806.1"/>
    </source>
</evidence>
<comment type="caution">
    <text evidence="2">The sequence shown here is derived from an EMBL/GenBank/DDBJ whole genome shotgun (WGS) entry which is preliminary data.</text>
</comment>
<dbReference type="AlphaFoldDB" id="A0A660LBN2"/>
<sequence length="111" mass="12419">MSAHRISTNPSERHVRVESGGQVLAESDRAVELHETGLPTRYYLPREDVRMELLTSTDTTSHCPYKGDASYYSAPEVEDAFWVYEAPSEEDAKPIAGLLAPWPGRVEVIVE</sequence>
<dbReference type="PANTHER" id="PTHR34310:SF8">
    <property type="entry name" value="CONSERVED PROTEIN"/>
    <property type="match status" value="1"/>
</dbReference>
<dbReference type="PANTHER" id="PTHR34310">
    <property type="entry name" value="DUF427 DOMAIN PROTEIN (AFU_ORTHOLOGUE AFUA_3G02220)"/>
    <property type="match status" value="1"/>
</dbReference>
<dbReference type="Proteomes" id="UP000278962">
    <property type="component" value="Unassembled WGS sequence"/>
</dbReference>
<dbReference type="RefSeq" id="WP_211339882.1">
    <property type="nucleotide sequence ID" value="NZ_RBIL01000001.1"/>
</dbReference>
<dbReference type="Pfam" id="PF04248">
    <property type="entry name" value="NTP_transf_9"/>
    <property type="match status" value="1"/>
</dbReference>
<name>A0A660LBN2_9ACTN</name>
<organism evidence="2 3">
    <name type="scientific">Solirubrobacter pauli</name>
    <dbReference type="NCBI Taxonomy" id="166793"/>
    <lineage>
        <taxon>Bacteria</taxon>
        <taxon>Bacillati</taxon>
        <taxon>Actinomycetota</taxon>
        <taxon>Thermoleophilia</taxon>
        <taxon>Solirubrobacterales</taxon>
        <taxon>Solirubrobacteraceae</taxon>
        <taxon>Solirubrobacter</taxon>
    </lineage>
</organism>
<reference evidence="2 3" key="1">
    <citation type="submission" date="2018-10" db="EMBL/GenBank/DDBJ databases">
        <title>Genomic Encyclopedia of Archaeal and Bacterial Type Strains, Phase II (KMG-II): from individual species to whole genera.</title>
        <authorList>
            <person name="Goeker M."/>
        </authorList>
    </citation>
    <scope>NUCLEOTIDE SEQUENCE [LARGE SCALE GENOMIC DNA]</scope>
    <source>
        <strain evidence="2 3">DSM 14954</strain>
    </source>
</reference>
<dbReference type="EMBL" id="RBIL01000001">
    <property type="protein sequence ID" value="RKQ91806.1"/>
    <property type="molecule type" value="Genomic_DNA"/>
</dbReference>
<evidence type="ECO:0000313" key="3">
    <source>
        <dbReference type="Proteomes" id="UP000278962"/>
    </source>
</evidence>
<dbReference type="InterPro" id="IPR038694">
    <property type="entry name" value="DUF427_sf"/>
</dbReference>
<keyword evidence="3" id="KW-1185">Reference proteome</keyword>
<proteinExistence type="predicted"/>
<protein>
    <submittedName>
        <fullName evidence="2">Uncharacterized protein (DUF427 family)</fullName>
    </submittedName>
</protein>
<feature type="domain" description="DUF427" evidence="1">
    <location>
        <begin position="15"/>
        <end position="103"/>
    </location>
</feature>
<dbReference type="Gene3D" id="2.170.150.40">
    <property type="entry name" value="Domain of unknown function (DUF427)"/>
    <property type="match status" value="1"/>
</dbReference>